<protein>
    <recommendedName>
        <fullName evidence="3">Lipoprotein</fullName>
    </recommendedName>
</protein>
<organism evidence="1 2">
    <name type="scientific">Fluctibacter corallii</name>
    <dbReference type="NCBI Taxonomy" id="2984329"/>
    <lineage>
        <taxon>Bacteria</taxon>
        <taxon>Pseudomonadati</taxon>
        <taxon>Pseudomonadota</taxon>
        <taxon>Gammaproteobacteria</taxon>
        <taxon>Alteromonadales</taxon>
        <taxon>Alteromonadaceae</taxon>
        <taxon>Fluctibacter</taxon>
    </lineage>
</organism>
<gene>
    <name evidence="1" type="ORF">OE749_16935</name>
</gene>
<proteinExistence type="predicted"/>
<keyword evidence="2" id="KW-1185">Reference proteome</keyword>
<evidence type="ECO:0000313" key="2">
    <source>
        <dbReference type="Proteomes" id="UP001652504"/>
    </source>
</evidence>
<accession>A0ABT3ACJ9</accession>
<name>A0ABT3ACJ9_9ALTE</name>
<dbReference type="PROSITE" id="PS51257">
    <property type="entry name" value="PROKAR_LIPOPROTEIN"/>
    <property type="match status" value="1"/>
</dbReference>
<dbReference type="RefSeq" id="WP_263713670.1">
    <property type="nucleotide sequence ID" value="NZ_JAOWKX010000010.1"/>
</dbReference>
<dbReference type="Proteomes" id="UP001652504">
    <property type="component" value="Unassembled WGS sequence"/>
</dbReference>
<sequence>MKNIAIIIGAGVLAACASSHGWDDMTAEEESRWKSINVSESQAQEYQDNGLTATDIVSWRQQGFVEPDDILTWSKSRFNAIEAAIWRNQGFDLESALAWSEENFTAEQAQNWKQKGFSLDDAMEERAKGLTPKT</sequence>
<comment type="caution">
    <text evidence="1">The sequence shown here is derived from an EMBL/GenBank/DDBJ whole genome shotgun (WGS) entry which is preliminary data.</text>
</comment>
<dbReference type="EMBL" id="JAOWKX010000010">
    <property type="protein sequence ID" value="MCV2886383.1"/>
    <property type="molecule type" value="Genomic_DNA"/>
</dbReference>
<evidence type="ECO:0008006" key="3">
    <source>
        <dbReference type="Google" id="ProtNLM"/>
    </source>
</evidence>
<reference evidence="1 2" key="1">
    <citation type="submission" date="2022-10" db="EMBL/GenBank/DDBJ databases">
        <title>Aestuariibacter sp. AA17 isolated from Montipora capitata coral fragment.</title>
        <authorList>
            <person name="Emsley S.A."/>
            <person name="Pfannmuller K.M."/>
            <person name="Loughran R.M."/>
            <person name="Shlafstein M."/>
            <person name="Papke E."/>
            <person name="Saw J.H."/>
            <person name="Ushijima B."/>
            <person name="Videau P."/>
        </authorList>
    </citation>
    <scope>NUCLEOTIDE SEQUENCE [LARGE SCALE GENOMIC DNA]</scope>
    <source>
        <strain evidence="1 2">AA17</strain>
    </source>
</reference>
<evidence type="ECO:0000313" key="1">
    <source>
        <dbReference type="EMBL" id="MCV2886383.1"/>
    </source>
</evidence>